<reference evidence="3 4" key="1">
    <citation type="submission" date="2016-10" db="EMBL/GenBank/DDBJ databases">
        <authorList>
            <person name="de Groot N.N."/>
        </authorList>
    </citation>
    <scope>NUCLEOTIDE SEQUENCE [LARGE SCALE GENOMIC DNA]</scope>
    <source>
        <strain evidence="3 4">DSM 100674</strain>
    </source>
</reference>
<dbReference type="Proteomes" id="UP000199582">
    <property type="component" value="Unassembled WGS sequence"/>
</dbReference>
<gene>
    <name evidence="3" type="ORF">SAMN05443999_11086</name>
</gene>
<dbReference type="OrthoDB" id="7870250at2"/>
<evidence type="ECO:0000313" key="4">
    <source>
        <dbReference type="Proteomes" id="UP000199582"/>
    </source>
</evidence>
<feature type="coiled-coil region" evidence="1">
    <location>
        <begin position="60"/>
        <end position="108"/>
    </location>
</feature>
<accession>A0A1H7UHH1</accession>
<keyword evidence="1" id="KW-0175">Coiled coil</keyword>
<keyword evidence="2" id="KW-0812">Transmembrane</keyword>
<sequence length="111" mass="12785">MNRTEFIIATAIVLFVAFCMGWFANWLVHRFIRVPGSDMGELDRMAQELHEAEETRDQAITYLQQREAELTNQLSQTEAELAATMEGLREARYEAEQLRVHLEKVANRATG</sequence>
<dbReference type="EMBL" id="FOAG01000010">
    <property type="protein sequence ID" value="SEL96226.1"/>
    <property type="molecule type" value="Genomic_DNA"/>
</dbReference>
<evidence type="ECO:0000256" key="2">
    <source>
        <dbReference type="SAM" id="Phobius"/>
    </source>
</evidence>
<protein>
    <submittedName>
        <fullName evidence="3">Uncharacterized protein</fullName>
    </submittedName>
</protein>
<keyword evidence="4" id="KW-1185">Reference proteome</keyword>
<dbReference type="SUPFAM" id="SSF46579">
    <property type="entry name" value="Prefoldin"/>
    <property type="match status" value="1"/>
</dbReference>
<dbReference type="AlphaFoldDB" id="A0A1H7UHH1"/>
<evidence type="ECO:0000256" key="1">
    <source>
        <dbReference type="SAM" id="Coils"/>
    </source>
</evidence>
<dbReference type="STRING" id="1287727.SAMN05443999_11086"/>
<evidence type="ECO:0000313" key="3">
    <source>
        <dbReference type="EMBL" id="SEL96226.1"/>
    </source>
</evidence>
<dbReference type="RefSeq" id="WP_093038439.1">
    <property type="nucleotide sequence ID" value="NZ_FOAG01000010.1"/>
</dbReference>
<keyword evidence="2" id="KW-1133">Transmembrane helix</keyword>
<proteinExistence type="predicted"/>
<keyword evidence="2" id="KW-0472">Membrane</keyword>
<name>A0A1H7UHH1_9RHOB</name>
<organism evidence="3 4">
    <name type="scientific">Roseovarius azorensis</name>
    <dbReference type="NCBI Taxonomy" id="1287727"/>
    <lineage>
        <taxon>Bacteria</taxon>
        <taxon>Pseudomonadati</taxon>
        <taxon>Pseudomonadota</taxon>
        <taxon>Alphaproteobacteria</taxon>
        <taxon>Rhodobacterales</taxon>
        <taxon>Roseobacteraceae</taxon>
        <taxon>Roseovarius</taxon>
    </lineage>
</organism>
<feature type="transmembrane region" description="Helical" evidence="2">
    <location>
        <begin position="6"/>
        <end position="28"/>
    </location>
</feature>